<gene>
    <name evidence="4" type="ORF">Q604_UNBC04957G0001</name>
</gene>
<dbReference type="Gene3D" id="3.10.20.320">
    <property type="entry name" value="Putative peptidoglycan bound protein (lpxtg motif)"/>
    <property type="match status" value="1"/>
</dbReference>
<dbReference type="EMBL" id="AZMM01004957">
    <property type="protein sequence ID" value="ETJ41115.1"/>
    <property type="molecule type" value="Genomic_DNA"/>
</dbReference>
<proteinExistence type="predicted"/>
<feature type="domain" description="MucBP" evidence="3">
    <location>
        <begin position="5"/>
        <end position="26"/>
    </location>
</feature>
<accession>W1YHC9</accession>
<evidence type="ECO:0000259" key="3">
    <source>
        <dbReference type="Pfam" id="PF06458"/>
    </source>
</evidence>
<feature type="non-terminal residue" evidence="4">
    <location>
        <position position="1"/>
    </location>
</feature>
<evidence type="ECO:0000313" key="4">
    <source>
        <dbReference type="EMBL" id="ETJ41115.1"/>
    </source>
</evidence>
<name>W1YHC9_9ZZZZ</name>
<evidence type="ECO:0000256" key="2">
    <source>
        <dbReference type="SAM" id="MobiDB-lite"/>
    </source>
</evidence>
<feature type="compositionally biased region" description="Basic and acidic residues" evidence="2">
    <location>
        <begin position="61"/>
        <end position="76"/>
    </location>
</feature>
<evidence type="ECO:0000256" key="1">
    <source>
        <dbReference type="ARBA" id="ARBA00022737"/>
    </source>
</evidence>
<dbReference type="Pfam" id="PF06458">
    <property type="entry name" value="MucBP"/>
    <property type="match status" value="2"/>
</dbReference>
<reference evidence="4" key="1">
    <citation type="submission" date="2013-12" db="EMBL/GenBank/DDBJ databases">
        <title>A Varibaculum cambriense genome reconstructed from a premature infant gut community with otherwise low bacterial novelty that shifts toward anaerobic metabolism during the third week of life.</title>
        <authorList>
            <person name="Brown C.T."/>
            <person name="Sharon I."/>
            <person name="Thomas B.C."/>
            <person name="Castelle C.J."/>
            <person name="Morowitz M.J."/>
            <person name="Banfield J.F."/>
        </authorList>
    </citation>
    <scope>NUCLEOTIDE SEQUENCE</scope>
</reference>
<organism evidence="4">
    <name type="scientific">human gut metagenome</name>
    <dbReference type="NCBI Taxonomy" id="408170"/>
    <lineage>
        <taxon>unclassified sequences</taxon>
        <taxon>metagenomes</taxon>
        <taxon>organismal metagenomes</taxon>
    </lineage>
</organism>
<feature type="non-terminal residue" evidence="4">
    <location>
        <position position="76"/>
    </location>
</feature>
<protein>
    <submittedName>
        <fullName evidence="4">Muramidase-released protein</fullName>
    </submittedName>
</protein>
<keyword evidence="1" id="KW-0677">Repeat</keyword>
<feature type="domain" description="MucBP" evidence="3">
    <location>
        <begin position="31"/>
        <end position="66"/>
    </location>
</feature>
<comment type="caution">
    <text evidence="4">The sequence shown here is derived from an EMBL/GenBank/DDBJ whole genome shotgun (WGS) entry which is preliminary data.</text>
</comment>
<feature type="region of interest" description="Disordered" evidence="2">
    <location>
        <begin position="44"/>
        <end position="76"/>
    </location>
</feature>
<sequence length="76" mass="8124">VPASTKGDETGTVASGQTKEVTYVYKEVTGDVVVHYVDTEGNVIADDKEDTKGASLNAKYDTTDNKPEKIEKDGTV</sequence>
<dbReference type="InterPro" id="IPR009459">
    <property type="entry name" value="MucBP_dom"/>
</dbReference>
<dbReference type="AlphaFoldDB" id="W1YHC9"/>